<dbReference type="InterPro" id="IPR043916">
    <property type="entry name" value="P8_CR"/>
</dbReference>
<evidence type="ECO:0000313" key="2">
    <source>
        <dbReference type="EMBL" id="QHT77604.1"/>
    </source>
</evidence>
<reference evidence="2" key="1">
    <citation type="journal article" date="2020" name="Nature">
        <title>Giant virus diversity and host interactions through global metagenomics.</title>
        <authorList>
            <person name="Schulz F."/>
            <person name="Roux S."/>
            <person name="Paez-Espino D."/>
            <person name="Jungbluth S."/>
            <person name="Walsh D.A."/>
            <person name="Denef V.J."/>
            <person name="McMahon K.D."/>
            <person name="Konstantinidis K.T."/>
            <person name="Eloe-Fadrosh E.A."/>
            <person name="Kyrpides N.C."/>
            <person name="Woyke T."/>
        </authorList>
    </citation>
    <scope>NUCLEOTIDE SEQUENCE</scope>
    <source>
        <strain evidence="2">GVMAG-M-3300023179-90</strain>
    </source>
</reference>
<name>A0A6C0HAX3_9ZZZZ</name>
<evidence type="ECO:0000259" key="1">
    <source>
        <dbReference type="Pfam" id="PF19065"/>
    </source>
</evidence>
<sequence>MSLNPEYIKNEPSILNLERYNGRVNIIEPPSPNIRFQMQERIAVKNKATEYREALSGVWETNLLGQVFFSTGNIQILQNGLRAGVYKMSDNKIVVPEQNIDNLKVIMRSIYLQYAQHNIADITAQVSRLNKLVLDYVVPNVYNEAMGYMKYCQDQSSLVVPLDLPRNHDRDYKQLELKKWV</sequence>
<protein>
    <recommendedName>
        <fullName evidence="1">Minor capsid protein P8 central region domain-containing protein</fullName>
    </recommendedName>
</protein>
<proteinExistence type="predicted"/>
<accession>A0A6C0HAX3</accession>
<dbReference type="EMBL" id="MN739920">
    <property type="protein sequence ID" value="QHT77604.1"/>
    <property type="molecule type" value="Genomic_DNA"/>
</dbReference>
<organism evidence="2">
    <name type="scientific">viral metagenome</name>
    <dbReference type="NCBI Taxonomy" id="1070528"/>
    <lineage>
        <taxon>unclassified sequences</taxon>
        <taxon>metagenomes</taxon>
        <taxon>organismal metagenomes</taxon>
    </lineage>
</organism>
<dbReference type="AlphaFoldDB" id="A0A6C0HAX3"/>
<feature type="domain" description="Minor capsid protein P8 central region" evidence="1">
    <location>
        <begin position="61"/>
        <end position="179"/>
    </location>
</feature>
<dbReference type="Pfam" id="PF19065">
    <property type="entry name" value="P8_CR"/>
    <property type="match status" value="1"/>
</dbReference>